<feature type="chain" id="PRO_5046467883" evidence="4">
    <location>
        <begin position="23"/>
        <end position="563"/>
    </location>
</feature>
<proteinExistence type="predicted"/>
<feature type="transmembrane region" description="Helical" evidence="3">
    <location>
        <begin position="32"/>
        <end position="54"/>
    </location>
</feature>
<feature type="compositionally biased region" description="Polar residues" evidence="2">
    <location>
        <begin position="396"/>
        <end position="414"/>
    </location>
</feature>
<evidence type="ECO:0000256" key="3">
    <source>
        <dbReference type="SAM" id="Phobius"/>
    </source>
</evidence>
<keyword evidence="3" id="KW-0472">Membrane</keyword>
<evidence type="ECO:0000256" key="2">
    <source>
        <dbReference type="SAM" id="MobiDB-lite"/>
    </source>
</evidence>
<keyword evidence="3" id="KW-0812">Transmembrane</keyword>
<evidence type="ECO:0000256" key="4">
    <source>
        <dbReference type="SAM" id="SignalP"/>
    </source>
</evidence>
<feature type="transmembrane region" description="Helical" evidence="3">
    <location>
        <begin position="537"/>
        <end position="559"/>
    </location>
</feature>
<feature type="transmembrane region" description="Helical" evidence="3">
    <location>
        <begin position="129"/>
        <end position="148"/>
    </location>
</feature>
<feature type="signal peptide" evidence="4">
    <location>
        <begin position="1"/>
        <end position="22"/>
    </location>
</feature>
<keyword evidence="1" id="KW-0175">Coiled coil</keyword>
<gene>
    <name evidence="5" type="ORF">OCL06_15675</name>
</gene>
<organism evidence="5 6">
    <name type="scientific">Alteromonas salexigens</name>
    <dbReference type="NCBI Taxonomy" id="2982530"/>
    <lineage>
        <taxon>Bacteria</taxon>
        <taxon>Pseudomonadati</taxon>
        <taxon>Pseudomonadota</taxon>
        <taxon>Gammaproteobacteria</taxon>
        <taxon>Alteromonadales</taxon>
        <taxon>Alteromonadaceae</taxon>
        <taxon>Alteromonas/Salinimonas group</taxon>
        <taxon>Alteromonas</taxon>
    </lineage>
</organism>
<feature type="transmembrane region" description="Helical" evidence="3">
    <location>
        <begin position="97"/>
        <end position="117"/>
    </location>
</feature>
<keyword evidence="3" id="KW-1133">Transmembrane helix</keyword>
<feature type="coiled-coil region" evidence="1">
    <location>
        <begin position="491"/>
        <end position="518"/>
    </location>
</feature>
<sequence>MLSKTRASLGLAALVAPSAAVAQTQSTAVVSLSGHFFISVLAGVVIALAIQFLLSNLAVALGITATGDLRDAEFSSSSSDNSSSKVGAAGTKVTSGLGIFNTLTMSISLFAGTWLALDLAHATTFLNGAITGLVVWALFFIVCLYIDVKLATSITGRLFEFLRSGLVSTGGAVSSLFSSDKQADPKDFARETIKTLHQEIREEFDLSDIDKKIKEYLNQASSDFSAKSLRKELESLLHELEVDEKFVTDDSDQTKKLIVEVANKQPNMSKEDKQKVSDTLDDIKAAAREGNTHKERATAAVDKLTPGDEEQGKQYRQAVSDYLDNLGQSEVSSEELENDLERIFSNPSSSKDVVSQRLRRLDRNTIKAVISSHKDMDEKKADSVLAAFDKVADKLSNGSQSDAGNEQGTGTSNLPVKRAEAENAVQRWFDRMQRPELSYRDLKADFMTILDNPKTAPEVLSRRLDRMDEQTVRALLTNNNQLSNDDIDTYMAKFNEAKADLKKNLDTFQEEAKRRMDDLHKRALAESEAVRRTAASAAWWLFISALVSGVSAAVAGALASNLL</sequence>
<evidence type="ECO:0000313" key="6">
    <source>
        <dbReference type="Proteomes" id="UP001209257"/>
    </source>
</evidence>
<dbReference type="Proteomes" id="UP001209257">
    <property type="component" value="Unassembled WGS sequence"/>
</dbReference>
<evidence type="ECO:0000313" key="5">
    <source>
        <dbReference type="EMBL" id="MCU7556030.1"/>
    </source>
</evidence>
<name>A0ABT2VRT5_9ALTE</name>
<evidence type="ECO:0000256" key="1">
    <source>
        <dbReference type="SAM" id="Coils"/>
    </source>
</evidence>
<keyword evidence="4" id="KW-0732">Signal</keyword>
<dbReference type="RefSeq" id="WP_262996292.1">
    <property type="nucleotide sequence ID" value="NZ_JAOTJC010000016.1"/>
</dbReference>
<feature type="region of interest" description="Disordered" evidence="2">
    <location>
        <begin position="396"/>
        <end position="417"/>
    </location>
</feature>
<comment type="caution">
    <text evidence="5">The sequence shown here is derived from an EMBL/GenBank/DDBJ whole genome shotgun (WGS) entry which is preliminary data.</text>
</comment>
<dbReference type="EMBL" id="JAOTJC010000016">
    <property type="protein sequence ID" value="MCU7556030.1"/>
    <property type="molecule type" value="Genomic_DNA"/>
</dbReference>
<protein>
    <submittedName>
        <fullName evidence="5">Uncharacterized protein</fullName>
    </submittedName>
</protein>
<keyword evidence="6" id="KW-1185">Reference proteome</keyword>
<reference evidence="6" key="1">
    <citation type="submission" date="2023-07" db="EMBL/GenBank/DDBJ databases">
        <title>Study on multiphase classification of strain Alteromonas salexigens isolated from the Yellow Sea.</title>
        <authorList>
            <person name="Sun L."/>
        </authorList>
    </citation>
    <scope>NUCLEOTIDE SEQUENCE [LARGE SCALE GENOMIC DNA]</scope>
    <source>
        <strain evidence="6">ASW11-19</strain>
    </source>
</reference>
<accession>A0ABT2VRT5</accession>